<dbReference type="STRING" id="931626.Awo_c05280"/>
<dbReference type="HOGENOM" id="CLU_1801822_0_0_9"/>
<dbReference type="eggNOG" id="ENOG5033M9T">
    <property type="taxonomic scope" value="Bacteria"/>
</dbReference>
<dbReference type="EMBL" id="CP002987">
    <property type="protein sequence ID" value="AFA47327.1"/>
    <property type="molecule type" value="Genomic_DNA"/>
</dbReference>
<evidence type="ECO:0008006" key="3">
    <source>
        <dbReference type="Google" id="ProtNLM"/>
    </source>
</evidence>
<dbReference type="RefSeq" id="WP_014354930.1">
    <property type="nucleotide sequence ID" value="NC_016894.1"/>
</dbReference>
<evidence type="ECO:0000313" key="2">
    <source>
        <dbReference type="Proteomes" id="UP000007177"/>
    </source>
</evidence>
<keyword evidence="2" id="KW-1185">Reference proteome</keyword>
<dbReference type="Proteomes" id="UP000007177">
    <property type="component" value="Chromosome"/>
</dbReference>
<protein>
    <recommendedName>
        <fullName evidence="3">Lipoprotein</fullName>
    </recommendedName>
</protein>
<evidence type="ECO:0000313" key="1">
    <source>
        <dbReference type="EMBL" id="AFA47327.1"/>
    </source>
</evidence>
<reference evidence="2" key="1">
    <citation type="submission" date="2011-07" db="EMBL/GenBank/DDBJ databases">
        <title>Complete genome sequence of Acetobacterium woodii.</title>
        <authorList>
            <person name="Poehlein A."/>
            <person name="Schmidt S."/>
            <person name="Kaster A.-K."/>
            <person name="Goenrich M."/>
            <person name="Vollmers J."/>
            <person name="Thuermer A."/>
            <person name="Gottschalk G."/>
            <person name="Thauer R.K."/>
            <person name="Daniel R."/>
            <person name="Mueller V."/>
        </authorList>
    </citation>
    <scope>NUCLEOTIDE SEQUENCE [LARGE SCALE GENOMIC DNA]</scope>
    <source>
        <strain evidence="2">ATCC 29683 / DSM 1030 / JCM 2381 / KCTC 1655 / WB1</strain>
    </source>
</reference>
<dbReference type="PROSITE" id="PS51257">
    <property type="entry name" value="PROKAR_LIPOPROTEIN"/>
    <property type="match status" value="1"/>
</dbReference>
<organism evidence="1 2">
    <name type="scientific">Acetobacterium woodii (strain ATCC 29683 / DSM 1030 / JCM 2381 / KCTC 1655 / WB1)</name>
    <dbReference type="NCBI Taxonomy" id="931626"/>
    <lineage>
        <taxon>Bacteria</taxon>
        <taxon>Bacillati</taxon>
        <taxon>Bacillota</taxon>
        <taxon>Clostridia</taxon>
        <taxon>Eubacteriales</taxon>
        <taxon>Eubacteriaceae</taxon>
        <taxon>Acetobacterium</taxon>
    </lineage>
</organism>
<dbReference type="OrthoDB" id="2084693at2"/>
<name>H6LIF3_ACEWD</name>
<proteinExistence type="predicted"/>
<accession>H6LIF3</accession>
<gene>
    <name evidence="1" type="ordered locus">Awo_c05280</name>
</gene>
<sequence>MKNLKTSAIPKGKRLVMSLIIGGAILFLLTGCGESSPIAGMVVSDQPYAKAAEIESAEQPVELKAGATIYASVSFIESPKGMTYQAKWLIDDKAIKTDEKAMATDKKGELVFPLEAEEVTAGRLKLQILYKDEVLAEKEVLIK</sequence>
<dbReference type="AlphaFoldDB" id="H6LIF3"/>
<reference evidence="1 2" key="2">
    <citation type="journal article" date="2012" name="PLoS ONE">
        <title>An ancient pathway combining carbon dioxide fixation with the generation and utilization of a sodium ion gradient for ATP synthesis.</title>
        <authorList>
            <person name="Poehlein A."/>
            <person name="Schmidt S."/>
            <person name="Kaster A.K."/>
            <person name="Goenrich M."/>
            <person name="Vollmers J."/>
            <person name="Thurmer A."/>
            <person name="Bertsch J."/>
            <person name="Schuchmann K."/>
            <person name="Voigt B."/>
            <person name="Hecker M."/>
            <person name="Daniel R."/>
            <person name="Thauer R.K."/>
            <person name="Gottschalk G."/>
            <person name="Muller V."/>
        </authorList>
    </citation>
    <scope>NUCLEOTIDE SEQUENCE [LARGE SCALE GENOMIC DNA]</scope>
    <source>
        <strain evidence="2">ATCC 29683 / DSM 1030 / JCM 2381 / KCTC 1655 / WB1</strain>
    </source>
</reference>
<dbReference type="KEGG" id="awo:Awo_c05280"/>